<dbReference type="GO" id="GO:0006777">
    <property type="term" value="P:Mo-molybdopterin cofactor biosynthetic process"/>
    <property type="evidence" value="ECO:0007669"/>
    <property type="project" value="UniProtKB-UniRule"/>
</dbReference>
<dbReference type="InterPro" id="IPR036425">
    <property type="entry name" value="MoaB/Mog-like_dom_sf"/>
</dbReference>
<protein>
    <recommendedName>
        <fullName evidence="11">Molybdopterin molybdenumtransferase</fullName>
        <ecNumber evidence="11">2.10.1.1</ecNumber>
    </recommendedName>
</protein>
<gene>
    <name evidence="13" type="ORF">AZF00_02295</name>
</gene>
<dbReference type="SUPFAM" id="SSF63882">
    <property type="entry name" value="MoeA N-terminal region -like"/>
    <property type="match status" value="1"/>
</dbReference>
<keyword evidence="9 11" id="KW-0501">Molybdenum cofactor biosynthesis</keyword>
<dbReference type="InterPro" id="IPR038987">
    <property type="entry name" value="MoeA-like"/>
</dbReference>
<keyword evidence="5 11" id="KW-0500">Molybdenum</keyword>
<name>A0A127M1W6_9GAMM</name>
<evidence type="ECO:0000256" key="5">
    <source>
        <dbReference type="ARBA" id="ARBA00022505"/>
    </source>
</evidence>
<comment type="cofactor">
    <cofactor evidence="1 11">
        <name>Mg(2+)</name>
        <dbReference type="ChEBI" id="CHEBI:18420"/>
    </cofactor>
</comment>
<evidence type="ECO:0000256" key="10">
    <source>
        <dbReference type="ARBA" id="ARBA00047317"/>
    </source>
</evidence>
<dbReference type="EMBL" id="CP014544">
    <property type="protein sequence ID" value="AMO67200.1"/>
    <property type="molecule type" value="Genomic_DNA"/>
</dbReference>
<dbReference type="GO" id="GO:0005829">
    <property type="term" value="C:cytosol"/>
    <property type="evidence" value="ECO:0007669"/>
    <property type="project" value="TreeGrafter"/>
</dbReference>
<dbReference type="InterPro" id="IPR005110">
    <property type="entry name" value="MoeA_linker/N"/>
</dbReference>
<dbReference type="FunFam" id="3.40.980.10:FF:000004">
    <property type="entry name" value="Molybdopterin molybdenumtransferase"/>
    <property type="match status" value="1"/>
</dbReference>
<evidence type="ECO:0000256" key="11">
    <source>
        <dbReference type="RuleBase" id="RU365090"/>
    </source>
</evidence>
<evidence type="ECO:0000256" key="9">
    <source>
        <dbReference type="ARBA" id="ARBA00023150"/>
    </source>
</evidence>
<keyword evidence="6 11" id="KW-0808">Transferase</keyword>
<keyword evidence="7 11" id="KW-0479">Metal-binding</keyword>
<comment type="pathway">
    <text evidence="3 11">Cofactor biosynthesis; molybdopterin biosynthesis.</text>
</comment>
<evidence type="ECO:0000313" key="13">
    <source>
        <dbReference type="EMBL" id="AMO67200.1"/>
    </source>
</evidence>
<comment type="similarity">
    <text evidence="4 11">Belongs to the MoeA family.</text>
</comment>
<comment type="function">
    <text evidence="2 11">Catalyzes the insertion of molybdate into adenylated molybdopterin with the concomitant release of AMP.</text>
</comment>
<dbReference type="SMART" id="SM00852">
    <property type="entry name" value="MoCF_biosynth"/>
    <property type="match status" value="1"/>
</dbReference>
<dbReference type="InterPro" id="IPR001453">
    <property type="entry name" value="MoaB/Mog_dom"/>
</dbReference>
<dbReference type="AlphaFoldDB" id="A0A127M1W6"/>
<reference evidence="13 14" key="1">
    <citation type="submission" date="2015-12" db="EMBL/GenBank/DDBJ databases">
        <authorList>
            <person name="Shamseldin A."/>
            <person name="Moawad H."/>
            <person name="Abd El-Rahim W.M."/>
            <person name="Sadowsky M.J."/>
        </authorList>
    </citation>
    <scope>NUCLEOTIDE SEQUENCE [LARGE SCALE GENOMIC DNA]</scope>
    <source>
        <strain evidence="13 14">SM2</strain>
    </source>
</reference>
<dbReference type="Gene3D" id="2.40.340.10">
    <property type="entry name" value="MoeA, C-terminal, domain IV"/>
    <property type="match status" value="1"/>
</dbReference>
<dbReference type="GO" id="GO:0061599">
    <property type="term" value="F:molybdopterin molybdotransferase activity"/>
    <property type="evidence" value="ECO:0007669"/>
    <property type="project" value="UniProtKB-UniRule"/>
</dbReference>
<accession>A0A127M1W6</accession>
<dbReference type="Gene3D" id="3.90.105.10">
    <property type="entry name" value="Molybdopterin biosynthesis moea protein, domain 2"/>
    <property type="match status" value="1"/>
</dbReference>
<proteinExistence type="inferred from homology"/>
<dbReference type="GO" id="GO:0046872">
    <property type="term" value="F:metal ion binding"/>
    <property type="evidence" value="ECO:0007669"/>
    <property type="project" value="UniProtKB-UniRule"/>
</dbReference>
<evidence type="ECO:0000313" key="14">
    <source>
        <dbReference type="Proteomes" id="UP000074119"/>
    </source>
</evidence>
<evidence type="ECO:0000259" key="12">
    <source>
        <dbReference type="SMART" id="SM00852"/>
    </source>
</evidence>
<evidence type="ECO:0000256" key="8">
    <source>
        <dbReference type="ARBA" id="ARBA00022842"/>
    </source>
</evidence>
<sequence>MALRSVAEALHQLLADVPLWGAESRNLAQAQGAILAADVCAQIDVPPLDNSAMDGYALRLSDLGAGASLRISQRIPAGANPCALQAGTAARIFTGASIPAGADTVVAQEDCELVGDMLQVNTVPRLGQHIRPRGQDIAAGQRILLKGHRLLAADLGLLASLGIASVRVGRRLRVALMSTGDELREPGEVLAAGQIYNSNRPMLAALIASLGAEVVDLGIVADTPEATRDALVRAAATADVVISSGGVSVGEEDHVKSQVEALGSLSLWKLAIKPGKPLAYGRVADVPFFGLPGNPVSGFVTFCLLVRPYLLKMQGATQLQPPQWSAQALFDWPRAGSRQEYLRARVTPGEAGMEVEIHSQQSSGALSSVSWCNALAIIPIGKTLGRGDRVDVIFLRDIC</sequence>
<dbReference type="InterPro" id="IPR036135">
    <property type="entry name" value="MoeA_linker/N_sf"/>
</dbReference>
<dbReference type="InterPro" id="IPR036688">
    <property type="entry name" value="MoeA_C_domain_IV_sf"/>
</dbReference>
<dbReference type="SUPFAM" id="SSF53218">
    <property type="entry name" value="Molybdenum cofactor biosynthesis proteins"/>
    <property type="match status" value="1"/>
</dbReference>
<feature type="domain" description="MoaB/Mog" evidence="12">
    <location>
        <begin position="175"/>
        <end position="312"/>
    </location>
</feature>
<evidence type="ECO:0000256" key="3">
    <source>
        <dbReference type="ARBA" id="ARBA00005046"/>
    </source>
</evidence>
<dbReference type="Proteomes" id="UP000074119">
    <property type="component" value="Chromosome"/>
</dbReference>
<comment type="catalytic activity">
    <reaction evidence="10">
        <text>adenylyl-molybdopterin + molybdate = Mo-molybdopterin + AMP + H(+)</text>
        <dbReference type="Rhea" id="RHEA:35047"/>
        <dbReference type="ChEBI" id="CHEBI:15378"/>
        <dbReference type="ChEBI" id="CHEBI:36264"/>
        <dbReference type="ChEBI" id="CHEBI:62727"/>
        <dbReference type="ChEBI" id="CHEBI:71302"/>
        <dbReference type="ChEBI" id="CHEBI:456215"/>
        <dbReference type="EC" id="2.10.1.1"/>
    </reaction>
</comment>
<evidence type="ECO:0000256" key="6">
    <source>
        <dbReference type="ARBA" id="ARBA00022679"/>
    </source>
</evidence>
<dbReference type="CDD" id="cd00887">
    <property type="entry name" value="MoeA"/>
    <property type="match status" value="1"/>
</dbReference>
<dbReference type="Pfam" id="PF00994">
    <property type="entry name" value="MoCF_biosynth"/>
    <property type="match status" value="1"/>
</dbReference>
<evidence type="ECO:0000256" key="1">
    <source>
        <dbReference type="ARBA" id="ARBA00001946"/>
    </source>
</evidence>
<dbReference type="PANTHER" id="PTHR10192">
    <property type="entry name" value="MOLYBDOPTERIN BIOSYNTHESIS PROTEIN"/>
    <property type="match status" value="1"/>
</dbReference>
<dbReference type="SUPFAM" id="SSF63867">
    <property type="entry name" value="MoeA C-terminal domain-like"/>
    <property type="match status" value="1"/>
</dbReference>
<dbReference type="NCBIfam" id="TIGR00177">
    <property type="entry name" value="molyb_syn"/>
    <property type="match status" value="1"/>
</dbReference>
<dbReference type="UniPathway" id="UPA00344"/>
<organism evidence="13 14">
    <name type="scientific">Zhongshania aliphaticivorans</name>
    <dbReference type="NCBI Taxonomy" id="1470434"/>
    <lineage>
        <taxon>Bacteria</taxon>
        <taxon>Pseudomonadati</taxon>
        <taxon>Pseudomonadota</taxon>
        <taxon>Gammaproteobacteria</taxon>
        <taxon>Cellvibrionales</taxon>
        <taxon>Spongiibacteraceae</taxon>
        <taxon>Zhongshania</taxon>
    </lineage>
</organism>
<dbReference type="InterPro" id="IPR005111">
    <property type="entry name" value="MoeA_C_domain_IV"/>
</dbReference>
<dbReference type="STRING" id="1470434.AZF00_02295"/>
<dbReference type="EC" id="2.10.1.1" evidence="11"/>
<evidence type="ECO:0000256" key="7">
    <source>
        <dbReference type="ARBA" id="ARBA00022723"/>
    </source>
</evidence>
<evidence type="ECO:0000256" key="4">
    <source>
        <dbReference type="ARBA" id="ARBA00010763"/>
    </source>
</evidence>
<dbReference type="Pfam" id="PF03453">
    <property type="entry name" value="MoeA_N"/>
    <property type="match status" value="1"/>
</dbReference>
<keyword evidence="8 11" id="KW-0460">Magnesium</keyword>
<dbReference type="Pfam" id="PF03454">
    <property type="entry name" value="MoeA_C"/>
    <property type="match status" value="1"/>
</dbReference>
<dbReference type="Gene3D" id="3.40.980.10">
    <property type="entry name" value="MoaB/Mog-like domain"/>
    <property type="match status" value="1"/>
</dbReference>
<evidence type="ECO:0000256" key="2">
    <source>
        <dbReference type="ARBA" id="ARBA00002901"/>
    </source>
</evidence>
<dbReference type="RefSeq" id="WP_062382938.1">
    <property type="nucleotide sequence ID" value="NZ_CP014544.1"/>
</dbReference>
<dbReference type="PANTHER" id="PTHR10192:SF5">
    <property type="entry name" value="GEPHYRIN"/>
    <property type="match status" value="1"/>
</dbReference>
<dbReference type="Gene3D" id="2.170.190.11">
    <property type="entry name" value="Molybdopterin biosynthesis moea protein, domain 3"/>
    <property type="match status" value="1"/>
</dbReference>
<dbReference type="NCBIfam" id="NF045515">
    <property type="entry name" value="Glp_gephyrin"/>
    <property type="match status" value="1"/>
</dbReference>
<dbReference type="KEGG" id="zal:AZF00_02295"/>